<dbReference type="EMBL" id="JADCKB010000036">
    <property type="protein sequence ID" value="MBE5041133.1"/>
    <property type="molecule type" value="Genomic_DNA"/>
</dbReference>
<feature type="compositionally biased region" description="Gly residues" evidence="1">
    <location>
        <begin position="75"/>
        <end position="92"/>
    </location>
</feature>
<gene>
    <name evidence="3" type="ORF">INF28_11770</name>
</gene>
<feature type="region of interest" description="Disordered" evidence="1">
    <location>
        <begin position="66"/>
        <end position="98"/>
    </location>
</feature>
<dbReference type="Proteomes" id="UP000806542">
    <property type="component" value="Unassembled WGS sequence"/>
</dbReference>
<keyword evidence="2" id="KW-0732">Signal</keyword>
<feature type="signal peptide" evidence="2">
    <location>
        <begin position="1"/>
        <end position="30"/>
    </location>
</feature>
<name>A0A9D5LZV9_9FIRM</name>
<dbReference type="AlphaFoldDB" id="A0A9D5LZV9"/>
<evidence type="ECO:0000256" key="1">
    <source>
        <dbReference type="SAM" id="MobiDB-lite"/>
    </source>
</evidence>
<evidence type="ECO:0000313" key="3">
    <source>
        <dbReference type="EMBL" id="MBE5041133.1"/>
    </source>
</evidence>
<keyword evidence="4" id="KW-1185">Reference proteome</keyword>
<evidence type="ECO:0000256" key="2">
    <source>
        <dbReference type="SAM" id="SignalP"/>
    </source>
</evidence>
<sequence length="98" mass="10004">MKKRIFAMAAAAVVFVGAATGFMGAGKVYAEDNTTSVVCPWGGYGACQDENCINYENCPNDGIRPMDGTGMQNGRRGGGSGRGIGNGSGCGRGVCRNS</sequence>
<reference evidence="3" key="1">
    <citation type="submission" date="2020-10" db="EMBL/GenBank/DDBJ databases">
        <title>ChiBAC.</title>
        <authorList>
            <person name="Zenner C."/>
            <person name="Hitch T.C.A."/>
            <person name="Clavel T."/>
        </authorList>
    </citation>
    <scope>NUCLEOTIDE SEQUENCE</scope>
    <source>
        <strain evidence="3">DSM 107454</strain>
    </source>
</reference>
<proteinExistence type="predicted"/>
<accession>A0A9D5LZV9</accession>
<dbReference type="RefSeq" id="WP_226393667.1">
    <property type="nucleotide sequence ID" value="NZ_JADCKB010000036.1"/>
</dbReference>
<comment type="caution">
    <text evidence="3">The sequence shown here is derived from an EMBL/GenBank/DDBJ whole genome shotgun (WGS) entry which is preliminary data.</text>
</comment>
<evidence type="ECO:0000313" key="4">
    <source>
        <dbReference type="Proteomes" id="UP000806542"/>
    </source>
</evidence>
<feature type="chain" id="PRO_5039227964" evidence="2">
    <location>
        <begin position="31"/>
        <end position="98"/>
    </location>
</feature>
<organism evidence="3 4">
    <name type="scientific">Ructibacterium gallinarum</name>
    <dbReference type="NCBI Taxonomy" id="2779355"/>
    <lineage>
        <taxon>Bacteria</taxon>
        <taxon>Bacillati</taxon>
        <taxon>Bacillota</taxon>
        <taxon>Clostridia</taxon>
        <taxon>Eubacteriales</taxon>
        <taxon>Oscillospiraceae</taxon>
        <taxon>Ructibacterium</taxon>
    </lineage>
</organism>
<protein>
    <submittedName>
        <fullName evidence="3">Uncharacterized protein</fullName>
    </submittedName>
</protein>